<proteinExistence type="predicted"/>
<keyword evidence="2" id="KW-0238">DNA-binding</keyword>
<dbReference type="AlphaFoldDB" id="A0A2W4XWX1"/>
<dbReference type="InterPro" id="IPR000847">
    <property type="entry name" value="LysR_HTH_N"/>
</dbReference>
<dbReference type="InterPro" id="IPR036388">
    <property type="entry name" value="WH-like_DNA-bd_sf"/>
</dbReference>
<dbReference type="EMBL" id="QBML01000019">
    <property type="protein sequence ID" value="PZO39205.1"/>
    <property type="molecule type" value="Genomic_DNA"/>
</dbReference>
<organism evidence="5 6">
    <name type="scientific">Pseudanabaena frigida</name>
    <dbReference type="NCBI Taxonomy" id="945775"/>
    <lineage>
        <taxon>Bacteria</taxon>
        <taxon>Bacillati</taxon>
        <taxon>Cyanobacteriota</taxon>
        <taxon>Cyanophyceae</taxon>
        <taxon>Pseudanabaenales</taxon>
        <taxon>Pseudanabaenaceae</taxon>
        <taxon>Pseudanabaena</taxon>
    </lineage>
</organism>
<name>A0A2W4XWX1_9CYAN</name>
<dbReference type="GO" id="GO:0003700">
    <property type="term" value="F:DNA-binding transcription factor activity"/>
    <property type="evidence" value="ECO:0007669"/>
    <property type="project" value="InterPro"/>
</dbReference>
<reference evidence="5 6" key="1">
    <citation type="submission" date="2018-04" db="EMBL/GenBank/DDBJ databases">
        <authorList>
            <person name="Go L.Y."/>
            <person name="Mitchell J.A."/>
        </authorList>
    </citation>
    <scope>NUCLEOTIDE SEQUENCE [LARGE SCALE GENOMIC DNA]</scope>
    <source>
        <strain evidence="5">ULC066bin1</strain>
    </source>
</reference>
<dbReference type="PROSITE" id="PS50931">
    <property type="entry name" value="HTH_LYSR"/>
    <property type="match status" value="1"/>
</dbReference>
<comment type="caution">
    <text evidence="5">The sequence shown here is derived from an EMBL/GenBank/DDBJ whole genome shotgun (WGS) entry which is preliminary data.</text>
</comment>
<dbReference type="Gene3D" id="1.10.10.10">
    <property type="entry name" value="Winged helix-like DNA-binding domain superfamily/Winged helix DNA-binding domain"/>
    <property type="match status" value="1"/>
</dbReference>
<sequence>MHQIDIKHLDLNLLTILKVLLDEKSVTKASEKLNLSQSATSHALKRLRKMLNDPLLERS</sequence>
<dbReference type="PRINTS" id="PR00039">
    <property type="entry name" value="HTHLYSR"/>
</dbReference>
<evidence type="ECO:0000256" key="3">
    <source>
        <dbReference type="ARBA" id="ARBA00023163"/>
    </source>
</evidence>
<accession>A0A2W4XWX1</accession>
<evidence type="ECO:0000256" key="2">
    <source>
        <dbReference type="ARBA" id="ARBA00023125"/>
    </source>
</evidence>
<evidence type="ECO:0000256" key="1">
    <source>
        <dbReference type="ARBA" id="ARBA00023015"/>
    </source>
</evidence>
<keyword evidence="3" id="KW-0804">Transcription</keyword>
<dbReference type="InterPro" id="IPR050389">
    <property type="entry name" value="LysR-type_TF"/>
</dbReference>
<dbReference type="InterPro" id="IPR036390">
    <property type="entry name" value="WH_DNA-bd_sf"/>
</dbReference>
<keyword evidence="1" id="KW-0805">Transcription regulation</keyword>
<dbReference type="PANTHER" id="PTHR30118:SF15">
    <property type="entry name" value="TRANSCRIPTIONAL REGULATORY PROTEIN"/>
    <property type="match status" value="1"/>
</dbReference>
<feature type="domain" description="HTH lysR-type" evidence="4">
    <location>
        <begin position="9"/>
        <end position="59"/>
    </location>
</feature>
<reference evidence="5 6" key="2">
    <citation type="submission" date="2018-06" db="EMBL/GenBank/DDBJ databases">
        <title>Metagenomic assembly of (sub)arctic Cyanobacteria and their associated microbiome from non-axenic cultures.</title>
        <authorList>
            <person name="Baurain D."/>
        </authorList>
    </citation>
    <scope>NUCLEOTIDE SEQUENCE [LARGE SCALE GENOMIC DNA]</scope>
    <source>
        <strain evidence="5">ULC066bin1</strain>
    </source>
</reference>
<dbReference type="Proteomes" id="UP000249467">
    <property type="component" value="Unassembled WGS sequence"/>
</dbReference>
<dbReference type="GO" id="GO:0003677">
    <property type="term" value="F:DNA binding"/>
    <property type="evidence" value="ECO:0007669"/>
    <property type="project" value="UniProtKB-KW"/>
</dbReference>
<protein>
    <recommendedName>
        <fullName evidence="4">HTH lysR-type domain-containing protein</fullName>
    </recommendedName>
</protein>
<evidence type="ECO:0000313" key="6">
    <source>
        <dbReference type="Proteomes" id="UP000249467"/>
    </source>
</evidence>
<dbReference type="PANTHER" id="PTHR30118">
    <property type="entry name" value="HTH-TYPE TRANSCRIPTIONAL REGULATOR LEUO-RELATED"/>
    <property type="match status" value="1"/>
</dbReference>
<gene>
    <name evidence="5" type="ORF">DCF19_14635</name>
</gene>
<evidence type="ECO:0000259" key="4">
    <source>
        <dbReference type="PROSITE" id="PS50931"/>
    </source>
</evidence>
<dbReference type="Pfam" id="PF00126">
    <property type="entry name" value="HTH_1"/>
    <property type="match status" value="1"/>
</dbReference>
<evidence type="ECO:0000313" key="5">
    <source>
        <dbReference type="EMBL" id="PZO39205.1"/>
    </source>
</evidence>
<dbReference type="SUPFAM" id="SSF46785">
    <property type="entry name" value="Winged helix' DNA-binding domain"/>
    <property type="match status" value="1"/>
</dbReference>